<evidence type="ECO:0000256" key="9">
    <source>
        <dbReference type="ARBA" id="ARBA00038962"/>
    </source>
</evidence>
<dbReference type="Gene3D" id="3.40.50.720">
    <property type="entry name" value="NAD(P)-binding Rossmann-like Domain"/>
    <property type="match status" value="1"/>
</dbReference>
<dbReference type="GO" id="GO:0070403">
    <property type="term" value="F:NAD+ binding"/>
    <property type="evidence" value="ECO:0007669"/>
    <property type="project" value="InterPro"/>
</dbReference>
<evidence type="ECO:0000313" key="14">
    <source>
        <dbReference type="EMBL" id="PJK16331.1"/>
    </source>
</evidence>
<dbReference type="OrthoDB" id="9815331at2"/>
<feature type="site" description="Important for catalytic activity" evidence="11">
    <location>
        <position position="137"/>
    </location>
</feature>
<evidence type="ECO:0000256" key="2">
    <source>
        <dbReference type="ARBA" id="ARBA00005086"/>
    </source>
</evidence>
<comment type="pathway">
    <text evidence="2">Lipid metabolism; butanoate metabolism.</text>
</comment>
<evidence type="ECO:0000256" key="7">
    <source>
        <dbReference type="ARBA" id="ARBA00023002"/>
    </source>
</evidence>
<keyword evidence="6" id="KW-0597">Phosphoprotein</keyword>
<dbReference type="AlphaFoldDB" id="A0A2M9EYN9"/>
<evidence type="ECO:0000256" key="8">
    <source>
        <dbReference type="ARBA" id="ARBA00023027"/>
    </source>
</evidence>
<dbReference type="PIRSF" id="PIRSF000105">
    <property type="entry name" value="HCDH"/>
    <property type="match status" value="1"/>
</dbReference>
<evidence type="ECO:0000256" key="11">
    <source>
        <dbReference type="PIRSR" id="PIRSR000105-1"/>
    </source>
</evidence>
<comment type="similarity">
    <text evidence="3">Belongs to the 3-hydroxyacyl-CoA dehydrogenase family.</text>
</comment>
<evidence type="ECO:0000256" key="3">
    <source>
        <dbReference type="ARBA" id="ARBA00009463"/>
    </source>
</evidence>
<dbReference type="GO" id="GO:0050104">
    <property type="term" value="F:L-gulonate 3-dehydrogenase activity"/>
    <property type="evidence" value="ECO:0007669"/>
    <property type="project" value="UniProtKB-EC"/>
</dbReference>
<evidence type="ECO:0000259" key="12">
    <source>
        <dbReference type="Pfam" id="PF00725"/>
    </source>
</evidence>
<dbReference type="InterPro" id="IPR013328">
    <property type="entry name" value="6PGD_dom2"/>
</dbReference>
<comment type="caution">
    <text evidence="14">The sequence shown here is derived from an EMBL/GenBank/DDBJ whole genome shotgun (WGS) entry which is preliminary data.</text>
</comment>
<dbReference type="EMBL" id="PCGR01000003">
    <property type="protein sequence ID" value="PJK16331.1"/>
    <property type="molecule type" value="Genomic_DNA"/>
</dbReference>
<feature type="domain" description="3-hydroxyacyl-CoA dehydrogenase NAD binding" evidence="13">
    <location>
        <begin position="5"/>
        <end position="178"/>
    </location>
</feature>
<dbReference type="Proteomes" id="UP000228680">
    <property type="component" value="Unassembled WGS sequence"/>
</dbReference>
<sequence length="311" mass="34353">MKQKKITVVGAGTIGLSWASLFLSHGHQVTIVDIRDDLASVWEQHHQNVQPTLRELGLLDSYSEEALRVTTNLQEALAVTDWVQENGPENLEFKQQLYQQMEQWAPAHTLFFSSSSTLPATAISEKMKDASRVAIGHPFNPPLVMPLVEVVPGEFTSPETIEEAMAFYQSLGKHPQLIKKEVFGFVANRLQFALLREAMYLADQGVVTMAEMDEIVKDSIGLRWAVTGPMLGMHLGGGEGGIAAFTKHLGPTMESSWGAQGNPTMDEATRQRLAALAEESYGQFTITELAQKRDQGQLAILKTRSQTETQT</sequence>
<dbReference type="InterPro" id="IPR008927">
    <property type="entry name" value="6-PGluconate_DH-like_C_sf"/>
</dbReference>
<evidence type="ECO:0000256" key="10">
    <source>
        <dbReference type="ARBA" id="ARBA00042709"/>
    </source>
</evidence>
<evidence type="ECO:0000256" key="6">
    <source>
        <dbReference type="ARBA" id="ARBA00022553"/>
    </source>
</evidence>
<name>A0A2M9EYN9_9BACL</name>
<keyword evidence="7" id="KW-0560">Oxidoreductase</keyword>
<gene>
    <name evidence="14" type="ORF">CQS04_10530</name>
</gene>
<dbReference type="UniPathway" id="UPA00863"/>
<keyword evidence="15" id="KW-1185">Reference proteome</keyword>
<dbReference type="GO" id="GO:0019605">
    <property type="term" value="P:butyrate metabolic process"/>
    <property type="evidence" value="ECO:0007669"/>
    <property type="project" value="UniProtKB-UniPathway"/>
</dbReference>
<dbReference type="Pfam" id="PF00725">
    <property type="entry name" value="3HCDH"/>
    <property type="match status" value="1"/>
</dbReference>
<comment type="subunit">
    <text evidence="4">Homodimer.</text>
</comment>
<reference evidence="14 15" key="1">
    <citation type="submission" date="2017-10" db="EMBL/GenBank/DDBJ databases">
        <title>Draft genome of Chryseomicrobium casticus sp. nov.</title>
        <authorList>
            <person name="Chakraborty R."/>
            <person name="Saha T."/>
        </authorList>
    </citation>
    <scope>NUCLEOTIDE SEQUENCE [LARGE SCALE GENOMIC DNA]</scope>
    <source>
        <strain evidence="14 15">ET03</strain>
    </source>
</reference>
<evidence type="ECO:0000259" key="13">
    <source>
        <dbReference type="Pfam" id="PF02737"/>
    </source>
</evidence>
<dbReference type="GO" id="GO:0005737">
    <property type="term" value="C:cytoplasm"/>
    <property type="evidence" value="ECO:0007669"/>
    <property type="project" value="UniProtKB-SubCell"/>
</dbReference>
<dbReference type="InterPro" id="IPR022694">
    <property type="entry name" value="3-OHacyl-CoA_DH"/>
</dbReference>
<dbReference type="PRINTS" id="PR00411">
    <property type="entry name" value="PNDRDTASEI"/>
</dbReference>
<dbReference type="Gene3D" id="1.10.1040.10">
    <property type="entry name" value="N-(1-d-carboxylethyl)-l-norvaline Dehydrogenase, domain 2"/>
    <property type="match status" value="1"/>
</dbReference>
<evidence type="ECO:0000256" key="4">
    <source>
        <dbReference type="ARBA" id="ARBA00011738"/>
    </source>
</evidence>
<keyword evidence="5" id="KW-0963">Cytoplasm</keyword>
<dbReference type="PANTHER" id="PTHR48075">
    <property type="entry name" value="3-HYDROXYACYL-COA DEHYDROGENASE FAMILY PROTEIN"/>
    <property type="match status" value="1"/>
</dbReference>
<accession>A0A2M9EYN9</accession>
<protein>
    <recommendedName>
        <fullName evidence="10">L-gulonate 3-dehydrogenase</fullName>
        <ecNumber evidence="9">1.1.1.45</ecNumber>
    </recommendedName>
    <alternativeName>
        <fullName evidence="10">L-gulonate 3-dehydrogenase</fullName>
    </alternativeName>
</protein>
<dbReference type="InterPro" id="IPR006108">
    <property type="entry name" value="3HC_DH_C"/>
</dbReference>
<comment type="subcellular location">
    <subcellularLocation>
        <location evidence="1">Cytoplasm</location>
    </subcellularLocation>
</comment>
<dbReference type="InterPro" id="IPR006176">
    <property type="entry name" value="3-OHacyl-CoA_DH_NAD-bd"/>
</dbReference>
<dbReference type="InterPro" id="IPR036291">
    <property type="entry name" value="NAD(P)-bd_dom_sf"/>
</dbReference>
<evidence type="ECO:0000256" key="5">
    <source>
        <dbReference type="ARBA" id="ARBA00022490"/>
    </source>
</evidence>
<proteinExistence type="inferred from homology"/>
<dbReference type="PROSITE" id="PS00067">
    <property type="entry name" value="3HCDH"/>
    <property type="match status" value="1"/>
</dbReference>
<dbReference type="EC" id="1.1.1.45" evidence="9"/>
<dbReference type="SUPFAM" id="SSF48179">
    <property type="entry name" value="6-phosphogluconate dehydrogenase C-terminal domain-like"/>
    <property type="match status" value="1"/>
</dbReference>
<organism evidence="14 15">
    <name type="scientific">Chryseomicrobium excrementi</name>
    <dbReference type="NCBI Taxonomy" id="2041346"/>
    <lineage>
        <taxon>Bacteria</taxon>
        <taxon>Bacillati</taxon>
        <taxon>Bacillota</taxon>
        <taxon>Bacilli</taxon>
        <taxon>Bacillales</taxon>
        <taxon>Caryophanaceae</taxon>
        <taxon>Chryseomicrobium</taxon>
    </lineage>
</organism>
<dbReference type="PANTHER" id="PTHR48075:SF1">
    <property type="entry name" value="LAMBDA-CRYSTALLIN HOMOLOG"/>
    <property type="match status" value="1"/>
</dbReference>
<evidence type="ECO:0000256" key="1">
    <source>
        <dbReference type="ARBA" id="ARBA00004496"/>
    </source>
</evidence>
<dbReference type="InterPro" id="IPR006180">
    <property type="entry name" value="3-OHacyl-CoA_DH_CS"/>
</dbReference>
<dbReference type="RefSeq" id="WP_100354103.1">
    <property type="nucleotide sequence ID" value="NZ_PCGR01000003.1"/>
</dbReference>
<keyword evidence="8" id="KW-0520">NAD</keyword>
<evidence type="ECO:0000313" key="15">
    <source>
        <dbReference type="Proteomes" id="UP000228680"/>
    </source>
</evidence>
<feature type="domain" description="3-hydroxyacyl-CoA dehydrogenase C-terminal" evidence="12">
    <location>
        <begin position="184"/>
        <end position="251"/>
    </location>
</feature>
<dbReference type="SUPFAM" id="SSF51735">
    <property type="entry name" value="NAD(P)-binding Rossmann-fold domains"/>
    <property type="match status" value="1"/>
</dbReference>
<dbReference type="Pfam" id="PF02737">
    <property type="entry name" value="3HCDH_N"/>
    <property type="match status" value="1"/>
</dbReference>